<dbReference type="PANTHER" id="PTHR46193">
    <property type="entry name" value="6-PHOSPHOGLUCONATE PHOSPHATASE"/>
    <property type="match status" value="1"/>
</dbReference>
<feature type="binding site" evidence="13">
    <location>
        <begin position="114"/>
        <end position="118"/>
    </location>
    <ligand>
        <name>substrate</name>
    </ligand>
</feature>
<keyword evidence="6 14" id="KW-0460">Magnesium</keyword>
<dbReference type="InterPro" id="IPR006439">
    <property type="entry name" value="HAD-SF_hydro_IA"/>
</dbReference>
<dbReference type="SFLD" id="SFLDS00003">
    <property type="entry name" value="Haloacid_Dehalogenase"/>
    <property type="match status" value="1"/>
</dbReference>
<feature type="active site" description="Nucleophile" evidence="12">
    <location>
        <position position="7"/>
    </location>
</feature>
<organism evidence="16 17">
    <name type="scientific">Sporolactobacillus shoreae</name>
    <dbReference type="NCBI Taxonomy" id="1465501"/>
    <lineage>
        <taxon>Bacteria</taxon>
        <taxon>Bacillati</taxon>
        <taxon>Bacillota</taxon>
        <taxon>Bacilli</taxon>
        <taxon>Bacillales</taxon>
        <taxon>Sporolactobacillaceae</taxon>
        <taxon>Sporolactobacillus</taxon>
    </lineage>
</organism>
<dbReference type="InterPro" id="IPR051600">
    <property type="entry name" value="Beta-PGM-like"/>
</dbReference>
<dbReference type="AlphaFoldDB" id="A0A4Z0GJV0"/>
<dbReference type="InterPro" id="IPR023214">
    <property type="entry name" value="HAD_sf"/>
</dbReference>
<dbReference type="PANTHER" id="PTHR46193:SF18">
    <property type="entry name" value="HEXITOL PHOSPHATASE B"/>
    <property type="match status" value="1"/>
</dbReference>
<dbReference type="GO" id="GO:0008801">
    <property type="term" value="F:beta-phosphoglucomutase activity"/>
    <property type="evidence" value="ECO:0007669"/>
    <property type="project" value="UniProtKB-EC"/>
</dbReference>
<accession>A0A4Z0GJV0</accession>
<evidence type="ECO:0000256" key="5">
    <source>
        <dbReference type="ARBA" id="ARBA00022723"/>
    </source>
</evidence>
<dbReference type="InterPro" id="IPR010972">
    <property type="entry name" value="Beta-PGM"/>
</dbReference>
<dbReference type="FunFam" id="1.10.150.240:FF:000010">
    <property type="entry name" value="Beta-phosphoglucomutase"/>
    <property type="match status" value="1"/>
</dbReference>
<protein>
    <recommendedName>
        <fullName evidence="11">Beta-phosphoglucomutase</fullName>
        <ecNumber evidence="10">5.4.2.6</ecNumber>
    </recommendedName>
</protein>
<evidence type="ECO:0000256" key="14">
    <source>
        <dbReference type="PIRSR" id="PIRSR610972-3"/>
    </source>
</evidence>
<dbReference type="SFLD" id="SFLDG01129">
    <property type="entry name" value="C1.5:_HAD__Beta-PGM__Phosphata"/>
    <property type="match status" value="1"/>
</dbReference>
<comment type="cofactor">
    <cofactor evidence="14">
        <name>Mg(2+)</name>
        <dbReference type="ChEBI" id="CHEBI:18420"/>
    </cofactor>
    <text evidence="14">Binds 2 magnesium ions per subunit.</text>
</comment>
<keyword evidence="17" id="KW-1185">Reference proteome</keyword>
<dbReference type="EMBL" id="SRJD01000016">
    <property type="protein sequence ID" value="TGA97111.1"/>
    <property type="molecule type" value="Genomic_DNA"/>
</dbReference>
<comment type="caution">
    <text evidence="16">The sequence shown here is derived from an EMBL/GenBank/DDBJ whole genome shotgun (WGS) entry which is preliminary data.</text>
</comment>
<dbReference type="NCBIfam" id="TIGR01509">
    <property type="entry name" value="HAD-SF-IA-v3"/>
    <property type="match status" value="1"/>
</dbReference>
<evidence type="ECO:0000256" key="4">
    <source>
        <dbReference type="ARBA" id="ARBA00022553"/>
    </source>
</evidence>
<proteinExistence type="inferred from homology"/>
<dbReference type="RefSeq" id="WP_135349202.1">
    <property type="nucleotide sequence ID" value="NZ_SRJD01000016.1"/>
</dbReference>
<feature type="binding site" evidence="13">
    <location>
        <position position="23"/>
    </location>
    <ligand>
        <name>substrate</name>
    </ligand>
</feature>
<dbReference type="GO" id="GO:0000287">
    <property type="term" value="F:magnesium ion binding"/>
    <property type="evidence" value="ECO:0007669"/>
    <property type="project" value="InterPro"/>
</dbReference>
<feature type="binding site" evidence="14">
    <location>
        <position position="9"/>
    </location>
    <ligand>
        <name>Mg(2+)</name>
        <dbReference type="ChEBI" id="CHEBI:18420"/>
    </ligand>
</feature>
<dbReference type="Pfam" id="PF00702">
    <property type="entry name" value="Hydrolase"/>
    <property type="match status" value="1"/>
</dbReference>
<gene>
    <name evidence="16" type="primary">pgmB</name>
    <name evidence="16" type="ORF">E4665_12865</name>
</gene>
<evidence type="ECO:0000256" key="15">
    <source>
        <dbReference type="PIRSR" id="PIRSR610972-4"/>
    </source>
</evidence>
<dbReference type="NCBIfam" id="TIGR01990">
    <property type="entry name" value="bPGM"/>
    <property type="match status" value="1"/>
</dbReference>
<comment type="subcellular location">
    <subcellularLocation>
        <location evidence="1">Cytoplasm</location>
    </subcellularLocation>
</comment>
<evidence type="ECO:0000256" key="13">
    <source>
        <dbReference type="PIRSR" id="PIRSR610972-2"/>
    </source>
</evidence>
<evidence type="ECO:0000256" key="1">
    <source>
        <dbReference type="ARBA" id="ARBA00004496"/>
    </source>
</evidence>
<dbReference type="PRINTS" id="PR00413">
    <property type="entry name" value="HADHALOGNASE"/>
</dbReference>
<comment type="similarity">
    <text evidence="2">Belongs to the HAD-like hydrolase superfamily. CbbY/CbbZ/Gph/YieH family.</text>
</comment>
<reference evidence="16 17" key="1">
    <citation type="journal article" date="2015" name="Int. J. Syst. Evol. Microbiol.">
        <title>Sporolactobacillus shoreae sp. nov. and Sporolactobacillus spathodeae sp. nov., two spore-forming lactic acid bacteria isolated from tree barks in Thailand.</title>
        <authorList>
            <person name="Thamacharoensuk T."/>
            <person name="Kitahara M."/>
            <person name="Ohkuma M."/>
            <person name="Thongchul N."/>
            <person name="Tanasupawat S."/>
        </authorList>
    </citation>
    <scope>NUCLEOTIDE SEQUENCE [LARGE SCALE GENOMIC DNA]</scope>
    <source>
        <strain evidence="16 17">BK92</strain>
    </source>
</reference>
<dbReference type="SFLD" id="SFLDF00046">
    <property type="entry name" value="beta-phosphoglucomutase"/>
    <property type="match status" value="1"/>
</dbReference>
<evidence type="ECO:0000256" key="8">
    <source>
        <dbReference type="ARBA" id="ARBA00023277"/>
    </source>
</evidence>
<feature type="binding site" evidence="13">
    <location>
        <begin position="42"/>
        <end position="47"/>
    </location>
    <ligand>
        <name>substrate</name>
    </ligand>
</feature>
<feature type="binding site" evidence="13">
    <location>
        <position position="145"/>
    </location>
    <ligand>
        <name>substrate</name>
    </ligand>
</feature>
<dbReference type="Proteomes" id="UP000298347">
    <property type="component" value="Unassembled WGS sequence"/>
</dbReference>
<dbReference type="InterPro" id="IPR010976">
    <property type="entry name" value="B-phosphoglucomutase_hydrolase"/>
</dbReference>
<feature type="binding site" evidence="14">
    <location>
        <position position="169"/>
    </location>
    <ligand>
        <name>Mg(2+)</name>
        <dbReference type="ChEBI" id="CHEBI:18420"/>
    </ligand>
</feature>
<dbReference type="Gene3D" id="1.10.150.240">
    <property type="entry name" value="Putative phosphatase, domain 2"/>
    <property type="match status" value="1"/>
</dbReference>
<dbReference type="OrthoDB" id="9797743at2"/>
<keyword evidence="7 16" id="KW-0413">Isomerase</keyword>
<feature type="site" description="Important for catalytic activity and assists the phosphoryl transfer reaction to Asp8 by balancing charge and orienting the reacting groups" evidence="15">
    <location>
        <position position="114"/>
    </location>
</feature>
<feature type="active site" description="Proton donor/acceptor" evidence="12">
    <location>
        <position position="9"/>
    </location>
</feature>
<dbReference type="InterPro" id="IPR023198">
    <property type="entry name" value="PGP-like_dom2"/>
</dbReference>
<name>A0A4Z0GJV0_9BACL</name>
<evidence type="ECO:0000256" key="12">
    <source>
        <dbReference type="PIRSR" id="PIRSR610972-1"/>
    </source>
</evidence>
<keyword evidence="8" id="KW-0119">Carbohydrate metabolism</keyword>
<dbReference type="InterPro" id="IPR036412">
    <property type="entry name" value="HAD-like_sf"/>
</dbReference>
<evidence type="ECO:0000313" key="17">
    <source>
        <dbReference type="Proteomes" id="UP000298347"/>
    </source>
</evidence>
<comment type="catalytic activity">
    <reaction evidence="9">
        <text>beta-D-glucose 1-phosphate = beta-D-glucose 6-phosphate</text>
        <dbReference type="Rhea" id="RHEA:20113"/>
        <dbReference type="ChEBI" id="CHEBI:57684"/>
        <dbReference type="ChEBI" id="CHEBI:58247"/>
        <dbReference type="EC" id="5.4.2.6"/>
    </reaction>
</comment>
<feature type="binding site" evidence="14">
    <location>
        <position position="170"/>
    </location>
    <ligand>
        <name>Mg(2+)</name>
        <dbReference type="ChEBI" id="CHEBI:18420"/>
    </ligand>
</feature>
<feature type="binding site" evidence="14">
    <location>
        <position position="7"/>
    </location>
    <ligand>
        <name>Mg(2+)</name>
        <dbReference type="ChEBI" id="CHEBI:18420"/>
    </ligand>
</feature>
<feature type="binding site" evidence="13">
    <location>
        <position position="76"/>
    </location>
    <ligand>
        <name>substrate</name>
    </ligand>
</feature>
<evidence type="ECO:0000256" key="2">
    <source>
        <dbReference type="ARBA" id="ARBA00006171"/>
    </source>
</evidence>
<keyword evidence="4" id="KW-0597">Phosphoprotein</keyword>
<dbReference type="CDD" id="cd02598">
    <property type="entry name" value="HAD_BPGM"/>
    <property type="match status" value="1"/>
</dbReference>
<feature type="binding site" evidence="13">
    <location>
        <position position="50"/>
    </location>
    <ligand>
        <name>substrate</name>
    </ligand>
</feature>
<dbReference type="NCBIfam" id="TIGR02009">
    <property type="entry name" value="PGMB-YQAB-SF"/>
    <property type="match status" value="1"/>
</dbReference>
<feature type="site" description="Important for catalytic activity and assists the phosphoryl transfer reaction to Asp8 by balancing charge and orienting the reacting groups" evidence="15">
    <location>
        <position position="145"/>
    </location>
</feature>
<evidence type="ECO:0000256" key="9">
    <source>
        <dbReference type="ARBA" id="ARBA00044926"/>
    </source>
</evidence>
<dbReference type="SUPFAM" id="SSF56784">
    <property type="entry name" value="HAD-like"/>
    <property type="match status" value="1"/>
</dbReference>
<dbReference type="GO" id="GO:0005975">
    <property type="term" value="P:carbohydrate metabolic process"/>
    <property type="evidence" value="ECO:0007669"/>
    <property type="project" value="InterPro"/>
</dbReference>
<evidence type="ECO:0000313" key="16">
    <source>
        <dbReference type="EMBL" id="TGA97111.1"/>
    </source>
</evidence>
<keyword evidence="5 14" id="KW-0479">Metal-binding</keyword>
<evidence type="ECO:0000256" key="10">
    <source>
        <dbReference type="ARBA" id="ARBA00044968"/>
    </source>
</evidence>
<sequence>MKAVVFDLDGVITDTAKYHFRAWKHLAESIGIHIDEAFNEHLKGIGRMDSLERILKFGGRAPDFSEEEKSRLAEQKNEDYRRLIAAMTPNDILPGIQDFLEELRNAGIKIGLASASKNGPFILKSLQISSYFDTIVDPAKLKKGKPDPEIFSTAAVQLGAEPRECAGIEDAVAGIQSINAAGLFSVGVGVPEDARPDWRVASTLELTWDSLRKHWIEKG</sequence>
<dbReference type="GO" id="GO:0005737">
    <property type="term" value="C:cytoplasm"/>
    <property type="evidence" value="ECO:0007669"/>
    <property type="project" value="UniProtKB-SubCell"/>
</dbReference>
<evidence type="ECO:0000256" key="11">
    <source>
        <dbReference type="ARBA" id="ARBA00044991"/>
    </source>
</evidence>
<feature type="binding site" evidence="13">
    <location>
        <begin position="7"/>
        <end position="9"/>
    </location>
    <ligand>
        <name>substrate</name>
    </ligand>
</feature>
<dbReference type="Gene3D" id="3.40.50.1000">
    <property type="entry name" value="HAD superfamily/HAD-like"/>
    <property type="match status" value="1"/>
</dbReference>
<evidence type="ECO:0000256" key="7">
    <source>
        <dbReference type="ARBA" id="ARBA00023235"/>
    </source>
</evidence>
<keyword evidence="3" id="KW-0963">Cytoplasm</keyword>
<evidence type="ECO:0000256" key="6">
    <source>
        <dbReference type="ARBA" id="ARBA00022842"/>
    </source>
</evidence>
<dbReference type="SFLD" id="SFLDG01135">
    <property type="entry name" value="C1.5.6:_HAD__Beta-PGM__Phospha"/>
    <property type="match status" value="1"/>
</dbReference>
<dbReference type="EC" id="5.4.2.6" evidence="10"/>
<evidence type="ECO:0000256" key="3">
    <source>
        <dbReference type="ARBA" id="ARBA00022490"/>
    </source>
</evidence>